<reference evidence="2 3" key="1">
    <citation type="submission" date="2020-01" db="EMBL/GenBank/DDBJ databases">
        <authorList>
            <consortium name="DOE Joint Genome Institute"/>
            <person name="Haridas S."/>
            <person name="Albert R."/>
            <person name="Binder M."/>
            <person name="Bloem J."/>
            <person name="Labutti K."/>
            <person name="Salamov A."/>
            <person name="Andreopoulos B."/>
            <person name="Baker S.E."/>
            <person name="Barry K."/>
            <person name="Bills G."/>
            <person name="Bluhm B.H."/>
            <person name="Cannon C."/>
            <person name="Castanera R."/>
            <person name="Culley D.E."/>
            <person name="Daum C."/>
            <person name="Ezra D."/>
            <person name="Gonzalez J.B."/>
            <person name="Henrissat B."/>
            <person name="Kuo A."/>
            <person name="Liang C."/>
            <person name="Lipzen A."/>
            <person name="Lutzoni F."/>
            <person name="Magnuson J."/>
            <person name="Mondo S."/>
            <person name="Nolan M."/>
            <person name="Ohm R."/>
            <person name="Pangilinan J."/>
            <person name="Park H.-J.H."/>
            <person name="Ramirez L."/>
            <person name="Alfaro M."/>
            <person name="Sun H."/>
            <person name="Tritt A."/>
            <person name="Yoshinaga Y."/>
            <person name="Zwiers L.-H.L."/>
            <person name="Turgeon B.G."/>
            <person name="Goodwin S.B."/>
            <person name="Spatafora J.W."/>
            <person name="Crous P.W."/>
            <person name="Grigoriev I.V."/>
        </authorList>
    </citation>
    <scope>NUCLEOTIDE SEQUENCE [LARGE SCALE GENOMIC DNA]</scope>
    <source>
        <strain evidence="2 3">CBS 611.86</strain>
    </source>
</reference>
<evidence type="ECO:0000256" key="1">
    <source>
        <dbReference type="SAM" id="SignalP"/>
    </source>
</evidence>
<feature type="chain" id="PRO_5029011559" evidence="1">
    <location>
        <begin position="20"/>
        <end position="134"/>
    </location>
</feature>
<protein>
    <submittedName>
        <fullName evidence="2">Uncharacterized protein</fullName>
    </submittedName>
</protein>
<evidence type="ECO:0000313" key="3">
    <source>
        <dbReference type="Proteomes" id="UP000481861"/>
    </source>
</evidence>
<comment type="caution">
    <text evidence="2">The sequence shown here is derived from an EMBL/GenBank/DDBJ whole genome shotgun (WGS) entry which is preliminary data.</text>
</comment>
<dbReference type="AlphaFoldDB" id="A0A7C8M5W0"/>
<dbReference type="EMBL" id="JAADJZ010000015">
    <property type="protein sequence ID" value="KAF2869618.1"/>
    <property type="molecule type" value="Genomic_DNA"/>
</dbReference>
<keyword evidence="1" id="KW-0732">Signal</keyword>
<keyword evidence="3" id="KW-1185">Reference proteome</keyword>
<feature type="signal peptide" evidence="1">
    <location>
        <begin position="1"/>
        <end position="19"/>
    </location>
</feature>
<accession>A0A7C8M5W0</accession>
<name>A0A7C8M5W0_9PLEO</name>
<gene>
    <name evidence="2" type="ORF">BDV95DRAFT_608459</name>
</gene>
<sequence>MHFFKLLATVISASTFAAAAPIINEPTDLTQSVNILAPAEPRAVSDSRCGYVRFNPADAFIYGVYPAEDCNTFEFSNATHQASRYRIEKACTCNFYESKDACVKAVAALPVSGPMQQEWVFEASKPKAYRCSKE</sequence>
<dbReference type="Proteomes" id="UP000481861">
    <property type="component" value="Unassembled WGS sequence"/>
</dbReference>
<organism evidence="2 3">
    <name type="scientific">Massariosphaeria phaeospora</name>
    <dbReference type="NCBI Taxonomy" id="100035"/>
    <lineage>
        <taxon>Eukaryota</taxon>
        <taxon>Fungi</taxon>
        <taxon>Dikarya</taxon>
        <taxon>Ascomycota</taxon>
        <taxon>Pezizomycotina</taxon>
        <taxon>Dothideomycetes</taxon>
        <taxon>Pleosporomycetidae</taxon>
        <taxon>Pleosporales</taxon>
        <taxon>Pleosporales incertae sedis</taxon>
        <taxon>Massariosphaeria</taxon>
    </lineage>
</organism>
<proteinExistence type="predicted"/>
<evidence type="ECO:0000313" key="2">
    <source>
        <dbReference type="EMBL" id="KAF2869618.1"/>
    </source>
</evidence>